<proteinExistence type="predicted"/>
<evidence type="ECO:0000313" key="2">
    <source>
        <dbReference type="EMBL" id="SDC71626.1"/>
    </source>
</evidence>
<keyword evidence="3" id="KW-1185">Reference proteome</keyword>
<sequence length="431" mass="48548">MNAPRQGLFASLLILSFILHGILIVVATNYFLKDNRAIQGELLTRQLVADSAAELAPPNTVALALLTSRYATNPSIASLRVLDQNDQVLATAGANKTRQGDIFVRDAVVNEQKVGRIEVTLIKPSVGELLRNQWLPLLVSLILHFGLWIGYRTIARPTRSEFLSKMKREALLKHEIQRLAEAVEHEKHQASLAIAKAQQLYQRPHAELQVKDPLQQTQDSEHIYLSVQHYDPKQLLGTVNQKTAQDYFYLCQSFLNKTVALCQKHYQLSETDLEIIQPFYDDGALVRVNKKSANAIAAIIQVAVVFQLIFEAVYKRFRHEKRFVLQARCAIAEALPSMQLAADKSAIRLAQYLHAKETAIYLSRPSFKDVRHCYEFLNLPNPSNALTRDAVLLQGMNNDCAQTAQKMRAEILLGPKAHLQDDNITPRSDQA</sequence>
<dbReference type="OrthoDB" id="6711014at2"/>
<keyword evidence="1" id="KW-1133">Transmembrane helix</keyword>
<feature type="transmembrane region" description="Helical" evidence="1">
    <location>
        <begin position="295"/>
        <end position="314"/>
    </location>
</feature>
<dbReference type="AlphaFoldDB" id="A0A1G6NWK0"/>
<evidence type="ECO:0000313" key="3">
    <source>
        <dbReference type="Proteomes" id="UP000242317"/>
    </source>
</evidence>
<protein>
    <recommendedName>
        <fullName evidence="4">DUF4175 domain-containing protein</fullName>
    </recommendedName>
</protein>
<feature type="transmembrane region" description="Helical" evidence="1">
    <location>
        <begin position="12"/>
        <end position="32"/>
    </location>
</feature>
<organism evidence="2 3">
    <name type="scientific">Acinetobacter marinus</name>
    <dbReference type="NCBI Taxonomy" id="281375"/>
    <lineage>
        <taxon>Bacteria</taxon>
        <taxon>Pseudomonadati</taxon>
        <taxon>Pseudomonadota</taxon>
        <taxon>Gammaproteobacteria</taxon>
        <taxon>Moraxellales</taxon>
        <taxon>Moraxellaceae</taxon>
        <taxon>Acinetobacter</taxon>
    </lineage>
</organism>
<keyword evidence="1" id="KW-0472">Membrane</keyword>
<name>A0A1G6NWK0_9GAMM</name>
<keyword evidence="1" id="KW-0812">Transmembrane</keyword>
<dbReference type="EMBL" id="FMYK01000011">
    <property type="protein sequence ID" value="SDC71626.1"/>
    <property type="molecule type" value="Genomic_DNA"/>
</dbReference>
<feature type="transmembrane region" description="Helical" evidence="1">
    <location>
        <begin position="134"/>
        <end position="151"/>
    </location>
</feature>
<gene>
    <name evidence="2" type="ORF">SAMN05421749_1117</name>
</gene>
<reference evidence="3" key="1">
    <citation type="submission" date="2016-09" db="EMBL/GenBank/DDBJ databases">
        <authorList>
            <person name="Varghese N."/>
            <person name="Submissions S."/>
        </authorList>
    </citation>
    <scope>NUCLEOTIDE SEQUENCE [LARGE SCALE GENOMIC DNA]</scope>
    <source>
        <strain evidence="3">ANC 3699</strain>
    </source>
</reference>
<evidence type="ECO:0008006" key="4">
    <source>
        <dbReference type="Google" id="ProtNLM"/>
    </source>
</evidence>
<dbReference type="Proteomes" id="UP000242317">
    <property type="component" value="Unassembled WGS sequence"/>
</dbReference>
<dbReference type="RefSeq" id="WP_092621408.1">
    <property type="nucleotide sequence ID" value="NZ_FMYK01000011.1"/>
</dbReference>
<evidence type="ECO:0000256" key="1">
    <source>
        <dbReference type="SAM" id="Phobius"/>
    </source>
</evidence>
<accession>A0A1G6NWK0</accession>